<dbReference type="AlphaFoldDB" id="A0A643EXJ6"/>
<accession>A0A643EXJ6</accession>
<evidence type="ECO:0008006" key="3">
    <source>
        <dbReference type="Google" id="ProtNLM"/>
    </source>
</evidence>
<gene>
    <name evidence="2" type="ORF">F7Q93_15425</name>
</gene>
<evidence type="ECO:0000256" key="1">
    <source>
        <dbReference type="SAM" id="Coils"/>
    </source>
</evidence>
<organism evidence="2">
    <name type="scientific">Brucella pituitosa</name>
    <dbReference type="NCBI Taxonomy" id="571256"/>
    <lineage>
        <taxon>Bacteria</taxon>
        <taxon>Pseudomonadati</taxon>
        <taxon>Pseudomonadota</taxon>
        <taxon>Alphaproteobacteria</taxon>
        <taxon>Hyphomicrobiales</taxon>
        <taxon>Brucellaceae</taxon>
        <taxon>Brucella/Ochrobactrum group</taxon>
        <taxon>Brucella</taxon>
    </lineage>
</organism>
<feature type="coiled-coil region" evidence="1">
    <location>
        <begin position="102"/>
        <end position="136"/>
    </location>
</feature>
<reference evidence="2" key="1">
    <citation type="submission" date="2019-09" db="EMBL/GenBank/DDBJ databases">
        <title>Draft genome sequences of 48 bacterial type strains from the CCUG.</title>
        <authorList>
            <person name="Tunovic T."/>
            <person name="Pineiro-Iglesias B."/>
            <person name="Unosson C."/>
            <person name="Inganas E."/>
            <person name="Ohlen M."/>
            <person name="Cardew S."/>
            <person name="Jensie-Markopoulos S."/>
            <person name="Salva-Serra F."/>
            <person name="Jaen-Luchoro D."/>
            <person name="Karlsson R."/>
            <person name="Svensson-Stadler L."/>
            <person name="Chun J."/>
            <person name="Moore E."/>
        </authorList>
    </citation>
    <scope>NUCLEOTIDE SEQUENCE</scope>
    <source>
        <strain evidence="2">CCUG 50899</strain>
    </source>
</reference>
<comment type="caution">
    <text evidence="2">The sequence shown here is derived from an EMBL/GenBank/DDBJ whole genome shotgun (WGS) entry which is preliminary data.</text>
</comment>
<dbReference type="EMBL" id="VZPE01000006">
    <property type="protein sequence ID" value="KAB0570623.1"/>
    <property type="molecule type" value="Genomic_DNA"/>
</dbReference>
<dbReference type="RefSeq" id="WP_151081287.1">
    <property type="nucleotide sequence ID" value="NZ_JBHEEN010000006.1"/>
</dbReference>
<proteinExistence type="predicted"/>
<evidence type="ECO:0000313" key="2">
    <source>
        <dbReference type="EMBL" id="KAB0570623.1"/>
    </source>
</evidence>
<name>A0A643EXJ6_9HYPH</name>
<protein>
    <recommendedName>
        <fullName evidence="3">KfrA N-terminal DNA-binding domain-containing protein</fullName>
    </recommendedName>
</protein>
<keyword evidence="1" id="KW-0175">Coiled coil</keyword>
<sequence>MSNLISLIDALLELDAKGALVPHGIGGHARTLLQRCKDELNTRPAPAATDTGLVTVGYVTPGWLAKHCSAHTITAQPTPAWTEAVVTRSQAEAIIAVERAMRKTAEQRLAQSQDDLKQVRADNAALTVEIERLQKINAMIMGDDEAAPRYTTKRMKQEVERATQVMRGEASDREAYVRSLETQLAAARKALEEIASFTQTTDLLWWQERARAALETAT</sequence>